<comment type="subcellular location">
    <subcellularLocation>
        <location evidence="1">Cell membrane</location>
        <topology evidence="1">Single-pass membrane protein</topology>
    </subcellularLocation>
    <subcellularLocation>
        <location evidence="7">Cell membrane</location>
        <topology evidence="7">Single-pass type II membrane protein</topology>
    </subcellularLocation>
</comment>
<dbReference type="Proteomes" id="UP000215215">
    <property type="component" value="Unassembled WGS sequence"/>
</dbReference>
<dbReference type="PANTHER" id="PTHR30558">
    <property type="entry name" value="EXBD MEMBRANE COMPONENT OF PMF-DRIVEN MACROMOLECULE IMPORT SYSTEM"/>
    <property type="match status" value="1"/>
</dbReference>
<dbReference type="PANTHER" id="PTHR30558:SF7">
    <property type="entry name" value="TOL-PAL SYSTEM PROTEIN TOLR"/>
    <property type="match status" value="1"/>
</dbReference>
<keyword evidence="3" id="KW-1003">Cell membrane</keyword>
<name>A0A235BSC9_UNCW3</name>
<dbReference type="GO" id="GO:0015031">
    <property type="term" value="P:protein transport"/>
    <property type="evidence" value="ECO:0007669"/>
    <property type="project" value="UniProtKB-KW"/>
</dbReference>
<keyword evidence="6 8" id="KW-0472">Membrane</keyword>
<evidence type="ECO:0008006" key="11">
    <source>
        <dbReference type="Google" id="ProtNLM"/>
    </source>
</evidence>
<dbReference type="Gene3D" id="3.30.420.270">
    <property type="match status" value="1"/>
</dbReference>
<evidence type="ECO:0000256" key="3">
    <source>
        <dbReference type="ARBA" id="ARBA00022475"/>
    </source>
</evidence>
<evidence type="ECO:0000313" key="10">
    <source>
        <dbReference type="Proteomes" id="UP000215215"/>
    </source>
</evidence>
<evidence type="ECO:0000256" key="1">
    <source>
        <dbReference type="ARBA" id="ARBA00004162"/>
    </source>
</evidence>
<gene>
    <name evidence="9" type="ORF">CH333_06380</name>
</gene>
<evidence type="ECO:0000256" key="5">
    <source>
        <dbReference type="ARBA" id="ARBA00022989"/>
    </source>
</evidence>
<protein>
    <recommendedName>
        <fullName evidence="11">Biopolymer transporter ExbD</fullName>
    </recommendedName>
</protein>
<feature type="transmembrane region" description="Helical" evidence="8">
    <location>
        <begin position="6"/>
        <end position="31"/>
    </location>
</feature>
<organism evidence="9 10">
    <name type="scientific">candidate division WOR-3 bacterium JGI_Cruoil_03_44_89</name>
    <dbReference type="NCBI Taxonomy" id="1973748"/>
    <lineage>
        <taxon>Bacteria</taxon>
        <taxon>Bacteria division WOR-3</taxon>
    </lineage>
</organism>
<keyword evidence="7" id="KW-0813">Transport</keyword>
<dbReference type="GO" id="GO:0005886">
    <property type="term" value="C:plasma membrane"/>
    <property type="evidence" value="ECO:0007669"/>
    <property type="project" value="UniProtKB-SubCell"/>
</dbReference>
<evidence type="ECO:0000256" key="7">
    <source>
        <dbReference type="RuleBase" id="RU003879"/>
    </source>
</evidence>
<accession>A0A235BSC9</accession>
<comment type="caution">
    <text evidence="9">The sequence shown here is derived from an EMBL/GenBank/DDBJ whole genome shotgun (WGS) entry which is preliminary data.</text>
</comment>
<dbReference type="Pfam" id="PF02472">
    <property type="entry name" value="ExbD"/>
    <property type="match status" value="1"/>
</dbReference>
<evidence type="ECO:0000256" key="2">
    <source>
        <dbReference type="ARBA" id="ARBA00005811"/>
    </source>
</evidence>
<evidence type="ECO:0000256" key="6">
    <source>
        <dbReference type="ARBA" id="ARBA00023136"/>
    </source>
</evidence>
<comment type="similarity">
    <text evidence="2 7">Belongs to the ExbD/TolR family.</text>
</comment>
<dbReference type="GO" id="GO:0022857">
    <property type="term" value="F:transmembrane transporter activity"/>
    <property type="evidence" value="ECO:0007669"/>
    <property type="project" value="InterPro"/>
</dbReference>
<evidence type="ECO:0000256" key="4">
    <source>
        <dbReference type="ARBA" id="ARBA00022692"/>
    </source>
</evidence>
<keyword evidence="5 8" id="KW-1133">Transmembrane helix</keyword>
<evidence type="ECO:0000313" key="9">
    <source>
        <dbReference type="EMBL" id="OYD15154.1"/>
    </source>
</evidence>
<dbReference type="AlphaFoldDB" id="A0A235BSC9"/>
<proteinExistence type="inferred from homology"/>
<keyword evidence="7" id="KW-0653">Protein transport</keyword>
<keyword evidence="4 7" id="KW-0812">Transmembrane</keyword>
<evidence type="ECO:0000256" key="8">
    <source>
        <dbReference type="SAM" id="Phobius"/>
    </source>
</evidence>
<sequence length="138" mass="15112">MKVKKASINVAPLCDISFTILITLMVTVPVISMTGSLKVMLPPAYTVEEREKEAISITITADQRIEISWPDNPRGTETNWDEYVELLKDVVDDNPGLPVLIRADGYVYHGTVLSVIQVAKTLGVEDIAIATTQKGQQG</sequence>
<dbReference type="InterPro" id="IPR003400">
    <property type="entry name" value="ExbD"/>
</dbReference>
<dbReference type="EMBL" id="NOZQ01000140">
    <property type="protein sequence ID" value="OYD15154.1"/>
    <property type="molecule type" value="Genomic_DNA"/>
</dbReference>
<reference evidence="9 10" key="1">
    <citation type="submission" date="2017-07" db="EMBL/GenBank/DDBJ databases">
        <title>Recovery of genomes from metagenomes via a dereplication, aggregation, and scoring strategy.</title>
        <authorList>
            <person name="Sieber C.M."/>
            <person name="Probst A.J."/>
            <person name="Sharrar A."/>
            <person name="Thomas B.C."/>
            <person name="Hess M."/>
            <person name="Tringe S.G."/>
            <person name="Banfield J.F."/>
        </authorList>
    </citation>
    <scope>NUCLEOTIDE SEQUENCE [LARGE SCALE GENOMIC DNA]</scope>
    <source>
        <strain evidence="9">JGI_Cruoil_03_44_89</strain>
    </source>
</reference>